<keyword evidence="2" id="KW-0472">Membrane</keyword>
<organism evidence="4 5">
    <name type="scientific">Enterococcus lacertideformus</name>
    <dbReference type="NCBI Taxonomy" id="2771493"/>
    <lineage>
        <taxon>Bacteria</taxon>
        <taxon>Bacillati</taxon>
        <taxon>Bacillota</taxon>
        <taxon>Bacilli</taxon>
        <taxon>Lactobacillales</taxon>
        <taxon>Enterococcaceae</taxon>
        <taxon>Enterococcus</taxon>
    </lineage>
</organism>
<evidence type="ECO:0000256" key="2">
    <source>
        <dbReference type="SAM" id="Phobius"/>
    </source>
</evidence>
<keyword evidence="5" id="KW-1185">Reference proteome</keyword>
<comment type="caution">
    <text evidence="4">The sequence shown here is derived from an EMBL/GenBank/DDBJ whole genome shotgun (WGS) entry which is preliminary data.</text>
</comment>
<name>A0A931AYS9_9ENTE</name>
<evidence type="ECO:0000313" key="5">
    <source>
        <dbReference type="Proteomes" id="UP000637757"/>
    </source>
</evidence>
<feature type="signal peptide" evidence="3">
    <location>
        <begin position="1"/>
        <end position="22"/>
    </location>
</feature>
<proteinExistence type="predicted"/>
<evidence type="ECO:0000256" key="3">
    <source>
        <dbReference type="SAM" id="SignalP"/>
    </source>
</evidence>
<accession>A0A931AYS9</accession>
<gene>
    <name evidence="4" type="ORF">IC227_06680</name>
</gene>
<keyword evidence="2" id="KW-0812">Transmembrane</keyword>
<dbReference type="AlphaFoldDB" id="A0A931AYS9"/>
<feature type="region of interest" description="Disordered" evidence="1">
    <location>
        <begin position="144"/>
        <end position="213"/>
    </location>
</feature>
<reference evidence="4" key="1">
    <citation type="submission" date="2020-09" db="EMBL/GenBank/DDBJ databases">
        <title>Genomic insights into the novelty and pathogenicity of a unique biofilm-forming Enterococcus sp. bacteria (Enterococcus lacertideformus) identified in reptiles.</title>
        <authorList>
            <person name="Agius J.E."/>
            <person name="Phalen D.N."/>
            <person name="Rose K."/>
            <person name="Eden J.-S."/>
        </authorList>
    </citation>
    <scope>NUCLEOTIDE SEQUENCE</scope>
    <source>
        <strain evidence="4">PHRS 0518</strain>
    </source>
</reference>
<dbReference type="EMBL" id="JADAKE010000016">
    <property type="protein sequence ID" value="MBF8808063.1"/>
    <property type="molecule type" value="Genomic_DNA"/>
</dbReference>
<dbReference type="Proteomes" id="UP000637757">
    <property type="component" value="Unassembled WGS sequence"/>
</dbReference>
<keyword evidence="3" id="KW-0732">Signal</keyword>
<keyword evidence="2" id="KW-1133">Transmembrane helix</keyword>
<protein>
    <recommendedName>
        <fullName evidence="6">LPXTG cell wall anchor domain-containing protein</fullName>
    </recommendedName>
</protein>
<feature type="compositionally biased region" description="Polar residues" evidence="1">
    <location>
        <begin position="144"/>
        <end position="156"/>
    </location>
</feature>
<feature type="chain" id="PRO_5037625066" description="LPXTG cell wall anchor domain-containing protein" evidence="3">
    <location>
        <begin position="23"/>
        <end position="336"/>
    </location>
</feature>
<sequence>MNYLKMLVAAITLTVISMPAEATQVKNKEELSLITAKTKEPGWANVNRITLQDEFSTTNSGVMKLAVGETITVKAMVNYSGDKQPILQSSVLFENVDAALTIDFDPSTLIFNQRTANFIFSVTLKHHLEKPALFTIKVADGYPSDNQHLTPYSQRQTIEEVSSRGGTQEDFTELPDEQPDAVDPTADNKRDTSNPTPDDPNSMPEGEPSLPDEKQDRVEIPHLDIVLPKNKVIFKKLQPIVTTNEQLSKVNKPKDSILLPELFKEVKQQKNNDSKILFGRNENMNEKNNDNFLTGGNRELPKTAEKNKPLFTYIGFAIVGYLIVNLKRFRNKKMSR</sequence>
<feature type="compositionally biased region" description="Acidic residues" evidence="1">
    <location>
        <begin position="170"/>
        <end position="180"/>
    </location>
</feature>
<evidence type="ECO:0008006" key="6">
    <source>
        <dbReference type="Google" id="ProtNLM"/>
    </source>
</evidence>
<feature type="transmembrane region" description="Helical" evidence="2">
    <location>
        <begin position="310"/>
        <end position="326"/>
    </location>
</feature>
<evidence type="ECO:0000313" key="4">
    <source>
        <dbReference type="EMBL" id="MBF8808063.1"/>
    </source>
</evidence>
<evidence type="ECO:0000256" key="1">
    <source>
        <dbReference type="SAM" id="MobiDB-lite"/>
    </source>
</evidence>